<dbReference type="RefSeq" id="WP_210100858.1">
    <property type="nucleotide sequence ID" value="NZ_BAABLK010000023.1"/>
</dbReference>
<accession>A0ABP9TMA6</accession>
<dbReference type="EMBL" id="BAABLK010000023">
    <property type="protein sequence ID" value="GAA5226867.1"/>
    <property type="molecule type" value="Genomic_DNA"/>
</dbReference>
<dbReference type="Pfam" id="PF09407">
    <property type="entry name" value="AbiEi_1"/>
    <property type="match status" value="1"/>
</dbReference>
<feature type="region of interest" description="Disordered" evidence="1">
    <location>
        <begin position="1"/>
        <end position="22"/>
    </location>
</feature>
<sequence length="220" mass="24061">METTDIARGNGRDLHQVTAPSSARALTQPVPRVVLVDSPFSRNELQALRLRGSLREVLPGAYVSAEHPHSPATRARVAAAVAGEQFIPGRALCKCTAAWVYGCAPMPNELDILVPRYHRPCAPNSGMVLRLSEGIMDEDQICTIGGISVTSPLRTAMDISFNSDLIDSMPVLAAINAAPRLRCNYRQMLESIETQVRRPGRRRALLAMTRLMDRHISAVP</sequence>
<gene>
    <name evidence="3" type="ORF">GCM10025778_14000</name>
</gene>
<dbReference type="InterPro" id="IPR018547">
    <property type="entry name" value="AbiEi_C"/>
</dbReference>
<protein>
    <recommendedName>
        <fullName evidence="2">AbiEi antitoxin C-terminal domain-containing protein</fullName>
    </recommendedName>
</protein>
<evidence type="ECO:0000313" key="3">
    <source>
        <dbReference type="EMBL" id="GAA5226867.1"/>
    </source>
</evidence>
<name>A0ABP9TMA6_9MICC</name>
<organism evidence="3 4">
    <name type="scientific">Paeniglutamicibacter antarcticus</name>
    <dbReference type="NCBI Taxonomy" id="494023"/>
    <lineage>
        <taxon>Bacteria</taxon>
        <taxon>Bacillati</taxon>
        <taxon>Actinomycetota</taxon>
        <taxon>Actinomycetes</taxon>
        <taxon>Micrococcales</taxon>
        <taxon>Micrococcaceae</taxon>
        <taxon>Paeniglutamicibacter</taxon>
    </lineage>
</organism>
<feature type="domain" description="AbiEi antitoxin C-terminal" evidence="2">
    <location>
        <begin position="80"/>
        <end position="163"/>
    </location>
</feature>
<evidence type="ECO:0000256" key="1">
    <source>
        <dbReference type="SAM" id="MobiDB-lite"/>
    </source>
</evidence>
<proteinExistence type="predicted"/>
<dbReference type="Proteomes" id="UP001501257">
    <property type="component" value="Unassembled WGS sequence"/>
</dbReference>
<keyword evidence="4" id="KW-1185">Reference proteome</keyword>
<comment type="caution">
    <text evidence="3">The sequence shown here is derived from an EMBL/GenBank/DDBJ whole genome shotgun (WGS) entry which is preliminary data.</text>
</comment>
<evidence type="ECO:0000259" key="2">
    <source>
        <dbReference type="Pfam" id="PF09407"/>
    </source>
</evidence>
<evidence type="ECO:0000313" key="4">
    <source>
        <dbReference type="Proteomes" id="UP001501257"/>
    </source>
</evidence>
<reference evidence="4" key="1">
    <citation type="journal article" date="2019" name="Int. J. Syst. Evol. Microbiol.">
        <title>The Global Catalogue of Microorganisms (GCM) 10K type strain sequencing project: providing services to taxonomists for standard genome sequencing and annotation.</title>
        <authorList>
            <consortium name="The Broad Institute Genomics Platform"/>
            <consortium name="The Broad Institute Genome Sequencing Center for Infectious Disease"/>
            <person name="Wu L."/>
            <person name="Ma J."/>
        </authorList>
    </citation>
    <scope>NUCLEOTIDE SEQUENCE [LARGE SCALE GENOMIC DNA]</scope>
    <source>
        <strain evidence="4">JCM 18952</strain>
    </source>
</reference>